<gene>
    <name evidence="9" type="primary">LOC101894146</name>
</gene>
<name>A0ABM3VQQ9_MUSDO</name>
<evidence type="ECO:0000256" key="1">
    <source>
        <dbReference type="ARBA" id="ARBA00022723"/>
    </source>
</evidence>
<sequence length="640" mass="71706">MHTEQHSHNNTNNVELLSIKIKSPQHIDQEIETSSAKNRKWQQFVDQRYGSKISDRNNNNLNNSNNNSNCDAGVDDDNNKNDNNDYDDDDDHYESAVRLLQIDKTVNGSCGFHLTRSKWDPYPWVSGVDCFSPAAKAGLEIGDCVLEVNGFDVLGLRITEIAKLVKSSESQVTLLLWNSKCNSGCSQESLCAAPMPQTLQRLSTIVQCVLNVLECPVCRDTITPPAMQCQNGHLLCVECRIRAENCPVCRDRYYPRPALIAEQLQTAITSAFDLCRNEDKVRQKIFGRHNRQLQMVKTTLECVALKRQLHKSPEWSSLATMSLMPERTRVQRSMVEVVSSEGKHKTDMSQSSQRSKRMATNGRCNKLLTKLFNFKAYSMENLTNNIDTNANAVSDTVNRSILSGLEEAYQVKRGGGGCGGLQEQCELATAKHQLNTNQFQGEDFMATTVERQCQPAPGTRQKQPFEHQTHPTNCNNDVNINSNTDCRSKQILSRSSRHFSLSSSDLTMEQTAATTTTIKFPPMTRTKSMAIITNEVAIQPSSCLSNTAPIFSPSLFQNKTSPIWFQRRPFPKHYEQTIRNIAARHCQLNLRKDSPLSLASKLYHHSDNEDDAICEGDNISSTPSSTNPTTPSTISLKSLS</sequence>
<dbReference type="InterPro" id="IPR049548">
    <property type="entry name" value="Sina-like_RING"/>
</dbReference>
<dbReference type="Gene3D" id="2.30.42.10">
    <property type="match status" value="1"/>
</dbReference>
<evidence type="ECO:0000256" key="4">
    <source>
        <dbReference type="PROSITE-ProRule" id="PRU00175"/>
    </source>
</evidence>
<dbReference type="GeneID" id="101894146"/>
<proteinExistence type="predicted"/>
<evidence type="ECO:0000256" key="2">
    <source>
        <dbReference type="ARBA" id="ARBA00022771"/>
    </source>
</evidence>
<keyword evidence="8" id="KW-1185">Reference proteome</keyword>
<feature type="region of interest" description="Disordered" evidence="5">
    <location>
        <begin position="455"/>
        <end position="476"/>
    </location>
</feature>
<accession>A0ABM3VQQ9</accession>
<keyword evidence="2 4" id="KW-0863">Zinc-finger</keyword>
<dbReference type="SMART" id="SM00228">
    <property type="entry name" value="PDZ"/>
    <property type="match status" value="1"/>
</dbReference>
<dbReference type="Pfam" id="PF21362">
    <property type="entry name" value="Sina_RING"/>
    <property type="match status" value="1"/>
</dbReference>
<feature type="region of interest" description="Disordered" evidence="5">
    <location>
        <begin position="51"/>
        <end position="90"/>
    </location>
</feature>
<evidence type="ECO:0000259" key="6">
    <source>
        <dbReference type="PROSITE" id="PS50089"/>
    </source>
</evidence>
<dbReference type="PANTHER" id="PTHR45877:SF2">
    <property type="entry name" value="E3 UBIQUITIN-PROTEIN LIGASE SINA-RELATED"/>
    <property type="match status" value="1"/>
</dbReference>
<dbReference type="InterPro" id="IPR041489">
    <property type="entry name" value="PDZ_6"/>
</dbReference>
<evidence type="ECO:0000313" key="8">
    <source>
        <dbReference type="Proteomes" id="UP001652621"/>
    </source>
</evidence>
<feature type="compositionally biased region" description="Low complexity" evidence="5">
    <location>
        <begin position="618"/>
        <end position="640"/>
    </location>
</feature>
<dbReference type="RefSeq" id="XP_058988144.1">
    <property type="nucleotide sequence ID" value="XM_059132161.1"/>
</dbReference>
<dbReference type="InterPro" id="IPR004162">
    <property type="entry name" value="SINA-like_animal"/>
</dbReference>
<dbReference type="PROSITE" id="PS50089">
    <property type="entry name" value="ZF_RING_2"/>
    <property type="match status" value="1"/>
</dbReference>
<evidence type="ECO:0000256" key="5">
    <source>
        <dbReference type="SAM" id="MobiDB-lite"/>
    </source>
</evidence>
<dbReference type="SUPFAM" id="SSF50156">
    <property type="entry name" value="PDZ domain-like"/>
    <property type="match status" value="1"/>
</dbReference>
<dbReference type="InterPro" id="IPR013083">
    <property type="entry name" value="Znf_RING/FYVE/PHD"/>
</dbReference>
<dbReference type="InterPro" id="IPR036034">
    <property type="entry name" value="PDZ_sf"/>
</dbReference>
<dbReference type="PROSITE" id="PS50106">
    <property type="entry name" value="PDZ"/>
    <property type="match status" value="1"/>
</dbReference>
<dbReference type="SUPFAM" id="SSF57850">
    <property type="entry name" value="RING/U-box"/>
    <property type="match status" value="1"/>
</dbReference>
<feature type="region of interest" description="Disordered" evidence="5">
    <location>
        <begin position="613"/>
        <end position="640"/>
    </location>
</feature>
<feature type="domain" description="RING-type" evidence="6">
    <location>
        <begin position="215"/>
        <end position="250"/>
    </location>
</feature>
<dbReference type="CDD" id="cd16571">
    <property type="entry name" value="RING-HC_SIAHs"/>
    <property type="match status" value="1"/>
</dbReference>
<evidence type="ECO:0000256" key="3">
    <source>
        <dbReference type="ARBA" id="ARBA00022833"/>
    </source>
</evidence>
<dbReference type="Gene3D" id="3.30.40.10">
    <property type="entry name" value="Zinc/RING finger domain, C3HC4 (zinc finger)"/>
    <property type="match status" value="1"/>
</dbReference>
<dbReference type="Pfam" id="PF17820">
    <property type="entry name" value="PDZ_6"/>
    <property type="match status" value="1"/>
</dbReference>
<feature type="compositionally biased region" description="Low complexity" evidence="5">
    <location>
        <begin position="57"/>
        <end position="69"/>
    </location>
</feature>
<feature type="region of interest" description="Disordered" evidence="5">
    <location>
        <begin position="337"/>
        <end position="359"/>
    </location>
</feature>
<keyword evidence="1" id="KW-0479">Metal-binding</keyword>
<evidence type="ECO:0000313" key="9">
    <source>
        <dbReference type="RefSeq" id="XP_058988144.1"/>
    </source>
</evidence>
<dbReference type="InterPro" id="IPR001841">
    <property type="entry name" value="Znf_RING"/>
</dbReference>
<protein>
    <submittedName>
        <fullName evidence="9">Uncharacterized protein LOC101894146</fullName>
    </submittedName>
</protein>
<reference evidence="9" key="1">
    <citation type="submission" date="2025-08" db="UniProtKB">
        <authorList>
            <consortium name="RefSeq"/>
        </authorList>
    </citation>
    <scope>IDENTIFICATION</scope>
    <source>
        <strain evidence="9">Aabys</strain>
        <tissue evidence="9">Whole body</tissue>
    </source>
</reference>
<keyword evidence="3" id="KW-0862">Zinc</keyword>
<dbReference type="InterPro" id="IPR001478">
    <property type="entry name" value="PDZ"/>
</dbReference>
<organism evidence="8 9">
    <name type="scientific">Musca domestica</name>
    <name type="common">House fly</name>
    <dbReference type="NCBI Taxonomy" id="7370"/>
    <lineage>
        <taxon>Eukaryota</taxon>
        <taxon>Metazoa</taxon>
        <taxon>Ecdysozoa</taxon>
        <taxon>Arthropoda</taxon>
        <taxon>Hexapoda</taxon>
        <taxon>Insecta</taxon>
        <taxon>Pterygota</taxon>
        <taxon>Neoptera</taxon>
        <taxon>Endopterygota</taxon>
        <taxon>Diptera</taxon>
        <taxon>Brachycera</taxon>
        <taxon>Muscomorpha</taxon>
        <taxon>Muscoidea</taxon>
        <taxon>Muscidae</taxon>
        <taxon>Musca</taxon>
    </lineage>
</organism>
<feature type="domain" description="PDZ" evidence="7">
    <location>
        <begin position="99"/>
        <end position="180"/>
    </location>
</feature>
<dbReference type="Proteomes" id="UP001652621">
    <property type="component" value="Unplaced"/>
</dbReference>
<dbReference type="PANTHER" id="PTHR45877">
    <property type="entry name" value="E3 UBIQUITIN-PROTEIN LIGASE SIAH2"/>
    <property type="match status" value="1"/>
</dbReference>
<evidence type="ECO:0000259" key="7">
    <source>
        <dbReference type="PROSITE" id="PS50106"/>
    </source>
</evidence>